<feature type="domain" description="Calcineurin-like phosphoesterase" evidence="12">
    <location>
        <begin position="8"/>
        <end position="240"/>
    </location>
</feature>
<protein>
    <submittedName>
        <fullName evidence="14">Bifunctional metallophosphatase/5'-nucleotidase</fullName>
    </submittedName>
</protein>
<comment type="cofactor">
    <cofactor evidence="3">
        <name>a divalent metal cation</name>
        <dbReference type="ChEBI" id="CHEBI:60240"/>
    </cofactor>
</comment>
<dbReference type="Pfam" id="PF02872">
    <property type="entry name" value="5_nucleotid_C"/>
    <property type="match status" value="1"/>
</dbReference>
<keyword evidence="8 11" id="KW-0547">Nucleotide-binding</keyword>
<keyword evidence="10" id="KW-0511">Multifunctional enzyme</keyword>
<comment type="catalytic activity">
    <reaction evidence="1">
        <text>a ribonucleoside 3'-phosphate + H2O = a ribonucleoside + phosphate</text>
        <dbReference type="Rhea" id="RHEA:10144"/>
        <dbReference type="ChEBI" id="CHEBI:13197"/>
        <dbReference type="ChEBI" id="CHEBI:15377"/>
        <dbReference type="ChEBI" id="CHEBI:18254"/>
        <dbReference type="ChEBI" id="CHEBI:43474"/>
        <dbReference type="EC" id="3.1.3.6"/>
    </reaction>
</comment>
<dbReference type="InterPro" id="IPR006179">
    <property type="entry name" value="5_nucleotidase/apyrase"/>
</dbReference>
<evidence type="ECO:0000313" key="14">
    <source>
        <dbReference type="EMBL" id="TYS49870.1"/>
    </source>
</evidence>
<evidence type="ECO:0000256" key="11">
    <source>
        <dbReference type="RuleBase" id="RU362119"/>
    </source>
</evidence>
<dbReference type="InterPro" id="IPR008334">
    <property type="entry name" value="5'-Nucleotdase_C"/>
</dbReference>
<dbReference type="GO" id="GO:0008663">
    <property type="term" value="F:2',3'-cyclic-nucleotide 2'-phosphodiesterase activity"/>
    <property type="evidence" value="ECO:0007669"/>
    <property type="project" value="UniProtKB-EC"/>
</dbReference>
<comment type="caution">
    <text evidence="14">The sequence shown here is derived from an EMBL/GenBank/DDBJ whole genome shotgun (WGS) entry which is preliminary data.</text>
</comment>
<evidence type="ECO:0000256" key="5">
    <source>
        <dbReference type="ARBA" id="ARBA00006654"/>
    </source>
</evidence>
<dbReference type="InterPro" id="IPR004843">
    <property type="entry name" value="Calcineurin-like_PHP"/>
</dbReference>
<dbReference type="AlphaFoldDB" id="A0A5D4RG87"/>
<evidence type="ECO:0000256" key="2">
    <source>
        <dbReference type="ARBA" id="ARBA00001730"/>
    </source>
</evidence>
<comment type="catalytic activity">
    <reaction evidence="2">
        <text>a nucleoside 2',3'-cyclic phosphate + H2O = a nucleoside 3'-phosphate + H(+)</text>
        <dbReference type="Rhea" id="RHEA:19621"/>
        <dbReference type="ChEBI" id="CHEBI:15377"/>
        <dbReference type="ChEBI" id="CHEBI:15378"/>
        <dbReference type="ChEBI" id="CHEBI:66949"/>
        <dbReference type="ChEBI" id="CHEBI:66954"/>
        <dbReference type="EC" id="3.1.4.16"/>
    </reaction>
</comment>
<feature type="domain" description="5'-Nucleotidase C-terminal" evidence="13">
    <location>
        <begin position="329"/>
        <end position="485"/>
    </location>
</feature>
<keyword evidence="6" id="KW-0479">Metal-binding</keyword>
<dbReference type="InterPro" id="IPR006146">
    <property type="entry name" value="5'-Nucleotdase_CS"/>
</dbReference>
<dbReference type="InterPro" id="IPR029052">
    <property type="entry name" value="Metallo-depent_PP-like"/>
</dbReference>
<dbReference type="SUPFAM" id="SSF56300">
    <property type="entry name" value="Metallo-dependent phosphatases"/>
    <property type="match status" value="1"/>
</dbReference>
<evidence type="ECO:0000256" key="8">
    <source>
        <dbReference type="ARBA" id="ARBA00022741"/>
    </source>
</evidence>
<dbReference type="PRINTS" id="PR01607">
    <property type="entry name" value="APYRASEFAMLY"/>
</dbReference>
<dbReference type="Proteomes" id="UP000322139">
    <property type="component" value="Unassembled WGS sequence"/>
</dbReference>
<dbReference type="Gene3D" id="3.60.21.10">
    <property type="match status" value="1"/>
</dbReference>
<dbReference type="CDD" id="cd07410">
    <property type="entry name" value="MPP_CpdB_N"/>
    <property type="match status" value="1"/>
</dbReference>
<reference evidence="14 15" key="1">
    <citation type="submission" date="2019-08" db="EMBL/GenBank/DDBJ databases">
        <title>Bacillus genomes from the desert of Cuatro Cienegas, Coahuila.</title>
        <authorList>
            <person name="Olmedo-Alvarez G."/>
        </authorList>
    </citation>
    <scope>NUCLEOTIDE SEQUENCE [LARGE SCALE GENOMIC DNA]</scope>
    <source>
        <strain evidence="14 15">CH446_14T</strain>
    </source>
</reference>
<name>A0A5D4RG87_9BACI</name>
<dbReference type="GO" id="GO:0008254">
    <property type="term" value="F:3'-nucleotidase activity"/>
    <property type="evidence" value="ECO:0007669"/>
    <property type="project" value="UniProtKB-EC"/>
</dbReference>
<sequence>MKNKEIVSFLITSDLHGSIYPYDYSTGKEQEAGLAKLASVIRQEKAKTEHTLLLDNGDLIQGTPLMYHYSRFLKHRVNPMVQVLNKLEYDAAVIGNHEFNYGIEMIKSAASESNFPWLSANVLHRTTKEPYFGVPYMIKEMNELKIAVLGITTSHIPNWERPDYIQELFFDSAIETLARWIPYIEETEKPDFLAVAYHGGFERDLETGAKAEEETGENEAYRICMDFPEIDLLITGHQHRRLSGKKVNGVPVIMPGAHGSHLGKVEVTFEKIRHEWTIAGLDSSLISNEGECDKEIIHDASFYENETQKWLDEEIGSLTESMLITDPLEARIREHPLIELVNRVQMDASGAKISCTALFNEGAPGFSSTVNMRAIMTNYIYPNTLAVLQITGQDIKDALERSASYFRVREDGGIVVNPSFSKPKPQHYNYDMWEGIEYELNLSQPEGSRVTVLEHRGEAVKMDEVYEVVMNHYRAGGGGGYWMFKNKPVIREIHKDMTELLAEYIMREQPVKAEVNENWKVTANSPSLQPKN</sequence>
<dbReference type="GO" id="GO:0046872">
    <property type="term" value="F:metal ion binding"/>
    <property type="evidence" value="ECO:0007669"/>
    <property type="project" value="UniProtKB-KW"/>
</dbReference>
<dbReference type="PANTHER" id="PTHR11575">
    <property type="entry name" value="5'-NUCLEOTIDASE-RELATED"/>
    <property type="match status" value="1"/>
</dbReference>
<evidence type="ECO:0000256" key="7">
    <source>
        <dbReference type="ARBA" id="ARBA00022729"/>
    </source>
</evidence>
<evidence type="ECO:0000256" key="6">
    <source>
        <dbReference type="ARBA" id="ARBA00022723"/>
    </source>
</evidence>
<evidence type="ECO:0000256" key="4">
    <source>
        <dbReference type="ARBA" id="ARBA00004196"/>
    </source>
</evidence>
<evidence type="ECO:0000256" key="10">
    <source>
        <dbReference type="ARBA" id="ARBA00023268"/>
    </source>
</evidence>
<organism evidence="14 15">
    <name type="scientific">Bacillus infantis</name>
    <dbReference type="NCBI Taxonomy" id="324767"/>
    <lineage>
        <taxon>Bacteria</taxon>
        <taxon>Bacillati</taxon>
        <taxon>Bacillota</taxon>
        <taxon>Bacilli</taxon>
        <taxon>Bacillales</taxon>
        <taxon>Bacillaceae</taxon>
        <taxon>Bacillus</taxon>
    </lineage>
</organism>
<gene>
    <name evidence="14" type="ORF">FZD51_04705</name>
</gene>
<dbReference type="GO" id="GO:0009166">
    <property type="term" value="P:nucleotide catabolic process"/>
    <property type="evidence" value="ECO:0007669"/>
    <property type="project" value="InterPro"/>
</dbReference>
<dbReference type="Pfam" id="PF00149">
    <property type="entry name" value="Metallophos"/>
    <property type="match status" value="1"/>
</dbReference>
<evidence type="ECO:0000259" key="12">
    <source>
        <dbReference type="Pfam" id="PF00149"/>
    </source>
</evidence>
<dbReference type="InterPro" id="IPR036907">
    <property type="entry name" value="5'-Nucleotdase_C_sf"/>
</dbReference>
<accession>A0A5D4RG87</accession>
<dbReference type="PROSITE" id="PS00786">
    <property type="entry name" value="5_NUCLEOTIDASE_2"/>
    <property type="match status" value="1"/>
</dbReference>
<evidence type="ECO:0000256" key="9">
    <source>
        <dbReference type="ARBA" id="ARBA00022801"/>
    </source>
</evidence>
<keyword evidence="9 11" id="KW-0378">Hydrolase</keyword>
<comment type="subcellular location">
    <subcellularLocation>
        <location evidence="4">Cell envelope</location>
    </subcellularLocation>
</comment>
<dbReference type="GO" id="GO:0000166">
    <property type="term" value="F:nucleotide binding"/>
    <property type="evidence" value="ECO:0007669"/>
    <property type="project" value="UniProtKB-KW"/>
</dbReference>
<comment type="similarity">
    <text evidence="5 11">Belongs to the 5'-nucleotidase family.</text>
</comment>
<proteinExistence type="inferred from homology"/>
<dbReference type="PANTHER" id="PTHR11575:SF6">
    <property type="entry name" value="2',3'-CYCLIC-NUCLEOTIDE 2'-PHOSPHODIESTERASE_3'-NUCLEOTIDASE"/>
    <property type="match status" value="1"/>
</dbReference>
<dbReference type="EMBL" id="VTER01000003">
    <property type="protein sequence ID" value="TYS49870.1"/>
    <property type="molecule type" value="Genomic_DNA"/>
</dbReference>
<dbReference type="Gene3D" id="3.90.780.10">
    <property type="entry name" value="5'-Nucleotidase, C-terminal domain"/>
    <property type="match status" value="1"/>
</dbReference>
<dbReference type="GO" id="GO:0030288">
    <property type="term" value="C:outer membrane-bounded periplasmic space"/>
    <property type="evidence" value="ECO:0007669"/>
    <property type="project" value="TreeGrafter"/>
</dbReference>
<evidence type="ECO:0000256" key="1">
    <source>
        <dbReference type="ARBA" id="ARBA00000527"/>
    </source>
</evidence>
<dbReference type="InterPro" id="IPR041827">
    <property type="entry name" value="CpdB_N"/>
</dbReference>
<keyword evidence="7" id="KW-0732">Signal</keyword>
<evidence type="ECO:0000259" key="13">
    <source>
        <dbReference type="Pfam" id="PF02872"/>
    </source>
</evidence>
<dbReference type="SUPFAM" id="SSF55816">
    <property type="entry name" value="5'-nucleotidase (syn. UDP-sugar hydrolase), C-terminal domain"/>
    <property type="match status" value="1"/>
</dbReference>
<evidence type="ECO:0000256" key="3">
    <source>
        <dbReference type="ARBA" id="ARBA00001968"/>
    </source>
</evidence>
<evidence type="ECO:0000313" key="15">
    <source>
        <dbReference type="Proteomes" id="UP000322139"/>
    </source>
</evidence>
<dbReference type="RefSeq" id="WP_148973715.1">
    <property type="nucleotide sequence ID" value="NZ_VTER01000003.1"/>
</dbReference>